<reference evidence="4" key="2">
    <citation type="submission" date="2020-09" db="EMBL/GenBank/DDBJ databases">
        <authorList>
            <person name="Sun Q."/>
            <person name="Ohkuma M."/>
        </authorList>
    </citation>
    <scope>NUCLEOTIDE SEQUENCE</scope>
    <source>
        <strain evidence="4">JCM 4391</strain>
    </source>
</reference>
<dbReference type="AlphaFoldDB" id="A0A918M365"/>
<keyword evidence="1 2" id="KW-0238">DNA-binding</keyword>
<dbReference type="PANTHER" id="PTHR43479">
    <property type="entry name" value="ACREF/ENVCD OPERON REPRESSOR-RELATED"/>
    <property type="match status" value="1"/>
</dbReference>
<dbReference type="InterPro" id="IPR009057">
    <property type="entry name" value="Homeodomain-like_sf"/>
</dbReference>
<dbReference type="Pfam" id="PF14278">
    <property type="entry name" value="TetR_C_8"/>
    <property type="match status" value="1"/>
</dbReference>
<feature type="DNA-binding region" description="H-T-H motif" evidence="2">
    <location>
        <begin position="42"/>
        <end position="61"/>
    </location>
</feature>
<evidence type="ECO:0000256" key="1">
    <source>
        <dbReference type="ARBA" id="ARBA00023125"/>
    </source>
</evidence>
<evidence type="ECO:0000256" key="2">
    <source>
        <dbReference type="PROSITE-ProRule" id="PRU00335"/>
    </source>
</evidence>
<dbReference type="Pfam" id="PF00440">
    <property type="entry name" value="TetR_N"/>
    <property type="match status" value="1"/>
</dbReference>
<dbReference type="SUPFAM" id="SSF46689">
    <property type="entry name" value="Homeodomain-like"/>
    <property type="match status" value="1"/>
</dbReference>
<dbReference type="PROSITE" id="PS50977">
    <property type="entry name" value="HTH_TETR_2"/>
    <property type="match status" value="1"/>
</dbReference>
<protein>
    <recommendedName>
        <fullName evidence="3">HTH tetR-type domain-containing protein</fullName>
    </recommendedName>
</protein>
<accession>A0A918M365</accession>
<evidence type="ECO:0000259" key="3">
    <source>
        <dbReference type="PROSITE" id="PS50977"/>
    </source>
</evidence>
<dbReference type="InterPro" id="IPR039532">
    <property type="entry name" value="TetR_C_Firmicutes"/>
</dbReference>
<dbReference type="InterPro" id="IPR001647">
    <property type="entry name" value="HTH_TetR"/>
</dbReference>
<feature type="domain" description="HTH tetR-type" evidence="3">
    <location>
        <begin position="19"/>
        <end position="79"/>
    </location>
</feature>
<dbReference type="Proteomes" id="UP000636661">
    <property type="component" value="Unassembled WGS sequence"/>
</dbReference>
<name>A0A918M365_9ACTN</name>
<proteinExistence type="predicted"/>
<organism evidence="4 5">
    <name type="scientific">Streptomyces lavendofoliae</name>
    <dbReference type="NCBI Taxonomy" id="67314"/>
    <lineage>
        <taxon>Bacteria</taxon>
        <taxon>Bacillati</taxon>
        <taxon>Actinomycetota</taxon>
        <taxon>Actinomycetes</taxon>
        <taxon>Kitasatosporales</taxon>
        <taxon>Streptomycetaceae</taxon>
        <taxon>Streptomyces</taxon>
    </lineage>
</organism>
<evidence type="ECO:0000313" key="5">
    <source>
        <dbReference type="Proteomes" id="UP000636661"/>
    </source>
</evidence>
<sequence>MPKKTPTVEAGRRVDPRVRRTRALLRSAALELAAERDVETLTIADIAERATVNRATVYQHYKDRDALLLDAMEEEIGRLAHAAARCPLTRPAGRTPAELVELFRHVEANATLYRRMLGPSGAARFINELRGLLAQEVEAQLHGEKDTDAAAPTAQALARLRAHYLAGAFVGVFTQWVSTPERPTADQAAKEVWALMRGASKWTTPGMPS</sequence>
<comment type="caution">
    <text evidence="4">The sequence shown here is derived from an EMBL/GenBank/DDBJ whole genome shotgun (WGS) entry which is preliminary data.</text>
</comment>
<gene>
    <name evidence="4" type="ORF">GCM10010274_19890</name>
</gene>
<dbReference type="PANTHER" id="PTHR43479:SF7">
    <property type="entry name" value="TETR-FAMILY TRANSCRIPTIONAL REGULATOR"/>
    <property type="match status" value="1"/>
</dbReference>
<keyword evidence="5" id="KW-1185">Reference proteome</keyword>
<dbReference type="PRINTS" id="PR00455">
    <property type="entry name" value="HTHTETR"/>
</dbReference>
<dbReference type="RefSeq" id="WP_189550383.1">
    <property type="nucleotide sequence ID" value="NZ_BMTP01000004.1"/>
</dbReference>
<reference evidence="4" key="1">
    <citation type="journal article" date="2014" name="Int. J. Syst. Evol. Microbiol.">
        <title>Complete genome sequence of Corynebacterium casei LMG S-19264T (=DSM 44701T), isolated from a smear-ripened cheese.</title>
        <authorList>
            <consortium name="US DOE Joint Genome Institute (JGI-PGF)"/>
            <person name="Walter F."/>
            <person name="Albersmeier A."/>
            <person name="Kalinowski J."/>
            <person name="Ruckert C."/>
        </authorList>
    </citation>
    <scope>NUCLEOTIDE SEQUENCE</scope>
    <source>
        <strain evidence="4">JCM 4391</strain>
    </source>
</reference>
<dbReference type="InterPro" id="IPR050624">
    <property type="entry name" value="HTH-type_Tx_Regulator"/>
</dbReference>
<dbReference type="Gene3D" id="1.10.357.10">
    <property type="entry name" value="Tetracycline Repressor, domain 2"/>
    <property type="match status" value="1"/>
</dbReference>
<evidence type="ECO:0000313" key="4">
    <source>
        <dbReference type="EMBL" id="GGU32827.1"/>
    </source>
</evidence>
<dbReference type="GO" id="GO:0003677">
    <property type="term" value="F:DNA binding"/>
    <property type="evidence" value="ECO:0007669"/>
    <property type="project" value="UniProtKB-UniRule"/>
</dbReference>
<dbReference type="EMBL" id="BMTP01000004">
    <property type="protein sequence ID" value="GGU32827.1"/>
    <property type="molecule type" value="Genomic_DNA"/>
</dbReference>